<proteinExistence type="predicted"/>
<dbReference type="InterPro" id="IPR051092">
    <property type="entry name" value="FYVE_RhoGEF_PH"/>
</dbReference>
<dbReference type="InterPro" id="IPR011993">
    <property type="entry name" value="PH-like_dom_sf"/>
</dbReference>
<dbReference type="OrthoDB" id="28697at2759"/>
<keyword evidence="4" id="KW-1185">Reference proteome</keyword>
<dbReference type="Gene3D" id="1.20.900.10">
    <property type="entry name" value="Dbl homology (DH) domain"/>
    <property type="match status" value="1"/>
</dbReference>
<name>A0A0A1U7P1_ENTIV</name>
<dbReference type="InterPro" id="IPR035899">
    <property type="entry name" value="DBL_dom_sf"/>
</dbReference>
<dbReference type="SUPFAM" id="SSF50729">
    <property type="entry name" value="PH domain-like"/>
    <property type="match status" value="1"/>
</dbReference>
<dbReference type="Pfam" id="PF00621">
    <property type="entry name" value="RhoGEF"/>
    <property type="match status" value="1"/>
</dbReference>
<dbReference type="KEGG" id="eiv:EIN_215090"/>
<evidence type="ECO:0000313" key="4">
    <source>
        <dbReference type="Proteomes" id="UP000014680"/>
    </source>
</evidence>
<dbReference type="PANTHER" id="PTHR12673">
    <property type="entry name" value="FACIOGENITAL DYSPLASIA PROTEIN"/>
    <property type="match status" value="1"/>
</dbReference>
<dbReference type="GO" id="GO:0005737">
    <property type="term" value="C:cytoplasm"/>
    <property type="evidence" value="ECO:0007669"/>
    <property type="project" value="TreeGrafter"/>
</dbReference>
<dbReference type="PANTHER" id="PTHR12673:SF263">
    <property type="entry name" value="PLECKSTRIN DOMAIN-CONTAINING PROTEIN"/>
    <property type="match status" value="1"/>
</dbReference>
<feature type="region of interest" description="Disordered" evidence="1">
    <location>
        <begin position="1"/>
        <end position="41"/>
    </location>
</feature>
<sequence length="829" mass="95842">MSVSKPDDTQILPYLKATPTRQKHSLSLSRPNSALRVKEPRTQNRQSIILKTQFSLSLTTLDTTQYQETPSVSGNVFLESHQMKEKDQQECPTNVDKATVFVTTPITTPRHGKKDSAENKEKVGKTEKVEKDTIRNNKSKFTLPDFKKTNKLQKSCEFERQKLKKDFVFEVFEDAAKGRISFKNTIKSESVTPRKRLDEKRMSIELQKAPQTVVFKENSEGMLNEVNTTEDPIFVRMQKYRSCEGGTLEPEVESLCESQDIENKQTVECLEPPHKESDGAFHTFQVVKETKERKENDSIKDSSSILGDDGDEYGKESEDKSKDGDEEISGAYTYITVDKEDLDLMISSDENRLKEYLKRNRISVGFPIKGYKEALVLDIRNGDDNPKEQIKGITNMMERRKCEFLEKHGDDVILDEFGSSDKTIKIVKVIKKGITSDKEKISPLLTGFEDLEVYMSCLDEKEKSQMETYKNTLMELWFTEEAHVQSLDILLNCYLKPISRGKYAKIVQKMKMQIEQLHNLHSLFYTKLSKRIAEVGENNIPMIADLLRYFFHFVKSTCPYIVEYNSNLKDVNLLVRHRSVAQVVDASRKAYEEMHPGIVIQRFQSYLIMPIQRIPRYVLLIKDMLKNAPPLSPDTDKLVECYKLILDVAAWINEKKLYEEEREKYDIVLRVITGLYDLNKSYRRFIVSGFCKFMDQEAPEKLKEGYFFLFNDVLIETVVLKHKGNKVRSGKQCVAYQEINEYGLVEDFKDDLFQVHHVYMVSEEAVVSYCTKHPHGPSLLFQSPLSFMEVTLVFETPVDANAWFVALAYTIQLAPRLNESKSIFNIRND</sequence>
<dbReference type="SMART" id="SM00325">
    <property type="entry name" value="RhoGEF"/>
    <property type="match status" value="1"/>
</dbReference>
<feature type="compositionally biased region" description="Basic and acidic residues" evidence="1">
    <location>
        <begin position="290"/>
        <end position="300"/>
    </location>
</feature>
<feature type="region of interest" description="Disordered" evidence="1">
    <location>
        <begin position="106"/>
        <end position="130"/>
    </location>
</feature>
<protein>
    <submittedName>
        <fullName evidence="3">Rho/RAC guanine nucleotide exchange factor, putative</fullName>
    </submittedName>
</protein>
<dbReference type="AlphaFoldDB" id="A0A0A1U7P1"/>
<dbReference type="InterPro" id="IPR000219">
    <property type="entry name" value="DH_dom"/>
</dbReference>
<feature type="domain" description="DH" evidence="2">
    <location>
        <begin position="468"/>
        <end position="655"/>
    </location>
</feature>
<evidence type="ECO:0000313" key="3">
    <source>
        <dbReference type="EMBL" id="ELP90356.1"/>
    </source>
</evidence>
<dbReference type="PROSITE" id="PS50010">
    <property type="entry name" value="DH_2"/>
    <property type="match status" value="1"/>
</dbReference>
<reference evidence="3 4" key="1">
    <citation type="submission" date="2012-10" db="EMBL/GenBank/DDBJ databases">
        <authorList>
            <person name="Zafar N."/>
            <person name="Inman J."/>
            <person name="Hall N."/>
            <person name="Lorenzi H."/>
            <person name="Caler E."/>
        </authorList>
    </citation>
    <scope>NUCLEOTIDE SEQUENCE [LARGE SCALE GENOMIC DNA]</scope>
    <source>
        <strain evidence="3 4">IP1</strain>
    </source>
</reference>
<evidence type="ECO:0000256" key="1">
    <source>
        <dbReference type="SAM" id="MobiDB-lite"/>
    </source>
</evidence>
<dbReference type="Gene3D" id="2.30.29.30">
    <property type="entry name" value="Pleckstrin-homology domain (PH domain)/Phosphotyrosine-binding domain (PTB)"/>
    <property type="match status" value="1"/>
</dbReference>
<gene>
    <name evidence="3" type="ORF">EIN_215090</name>
</gene>
<feature type="region of interest" description="Disordered" evidence="1">
    <location>
        <begin position="290"/>
        <end position="327"/>
    </location>
</feature>
<dbReference type="GO" id="GO:0005085">
    <property type="term" value="F:guanyl-nucleotide exchange factor activity"/>
    <property type="evidence" value="ECO:0007669"/>
    <property type="project" value="InterPro"/>
</dbReference>
<dbReference type="SUPFAM" id="SSF48065">
    <property type="entry name" value="DBL homology domain (DH-domain)"/>
    <property type="match status" value="1"/>
</dbReference>
<evidence type="ECO:0000259" key="2">
    <source>
        <dbReference type="PROSITE" id="PS50010"/>
    </source>
</evidence>
<accession>A0A0A1U7P1</accession>
<dbReference type="GeneID" id="14889334"/>
<dbReference type="Proteomes" id="UP000014680">
    <property type="component" value="Unassembled WGS sequence"/>
</dbReference>
<dbReference type="EMBL" id="KB206487">
    <property type="protein sequence ID" value="ELP90356.1"/>
    <property type="molecule type" value="Genomic_DNA"/>
</dbReference>
<feature type="compositionally biased region" description="Basic and acidic residues" evidence="1">
    <location>
        <begin position="312"/>
        <end position="323"/>
    </location>
</feature>
<dbReference type="VEuPathDB" id="AmoebaDB:EIN_215090"/>
<feature type="compositionally biased region" description="Basic and acidic residues" evidence="1">
    <location>
        <begin position="114"/>
        <end position="130"/>
    </location>
</feature>
<organism evidence="3 4">
    <name type="scientific">Entamoeba invadens IP1</name>
    <dbReference type="NCBI Taxonomy" id="370355"/>
    <lineage>
        <taxon>Eukaryota</taxon>
        <taxon>Amoebozoa</taxon>
        <taxon>Evosea</taxon>
        <taxon>Archamoebae</taxon>
        <taxon>Mastigamoebida</taxon>
        <taxon>Entamoebidae</taxon>
        <taxon>Entamoeba</taxon>
    </lineage>
</organism>
<dbReference type="RefSeq" id="XP_004257127.1">
    <property type="nucleotide sequence ID" value="XM_004257079.1"/>
</dbReference>